<evidence type="ECO:0000256" key="1">
    <source>
        <dbReference type="SAM" id="MobiDB-lite"/>
    </source>
</evidence>
<feature type="compositionally biased region" description="Acidic residues" evidence="1">
    <location>
        <begin position="684"/>
        <end position="695"/>
    </location>
</feature>
<reference evidence="2" key="1">
    <citation type="submission" date="2021-02" db="EMBL/GenBank/DDBJ databases">
        <authorList>
            <person name="Bekaert M."/>
        </authorList>
    </citation>
    <scope>NUCLEOTIDE SEQUENCE</scope>
    <source>
        <strain evidence="2">IoA-00</strain>
    </source>
</reference>
<dbReference type="AlphaFoldDB" id="A0A7R8CHG3"/>
<sequence length="741" mass="85739">MGGFALEQISLIPSLLINTQVSLQSQNIKGIDEIEFVIADSNWELQAKNAFLINLLKRTDELESWIVKSFTQIYYSLELEEDVYALYFKVLREIIEDSNEDPRYKILWKEWRKQGWSLKFGERIRNSRVEKTNNFFSILKEPIHISNLRENEKKMIKGCNITYKEEIQWIFPHYLEDRLVYAPHPIDSPFQDWNPCLIKSEMNKEQLELNDFISYVEKLVLNTRRLLLSSKLKITLCNIPYLSEIKSLSDYFEKESFNVIDSCLMADIRGTYTTLSLCYPLLRHQSKDSKMYTHHRIWQIGSKRHGLSFKSHVESELGIEAIVKNKQDFSNMISPPCQALTMPDNYLRTLNWKITNSSREKLTTSLSEREDESENQGTTEVSWSSPYPSEGSVYSSSDSTSSDTETLCNYKEYSPKISDVPSTPASLTEPHQQHHWQLESKFENLTKENNNCTRKGSTSSNRSRSRSCSDGNEDIVISPTLVNENKKESSICDEIKISSQNYSSHDKEASLVDKNRQNIKLIKGNLVNIYVKAWNAKIKKDFLKQPVTSNFTADKEFFNSLSDIRTSLRDETCRRNTLRKSWSTETIISSPRQDWDINSSLPSRVVKNVVHNINMSHSFPEEDFSLIVEHSKKSSPKGGERRVPRKSSLLNISDPTKRKRSVTFESKDILIHERSKKEDGPESSIEEDEDQELDDILIPRLSVRHDSEGQEELPEDYRPPTPPGKSHMVHFPKTPPSTPND</sequence>
<name>A0A7R8CHG3_LEPSM</name>
<dbReference type="Proteomes" id="UP000675881">
    <property type="component" value="Chromosome 1"/>
</dbReference>
<feature type="region of interest" description="Disordered" evidence="1">
    <location>
        <begin position="630"/>
        <end position="741"/>
    </location>
</feature>
<accession>A0A7R8CHG3</accession>
<proteinExistence type="predicted"/>
<keyword evidence="3" id="KW-1185">Reference proteome</keyword>
<feature type="compositionally biased region" description="Polar residues" evidence="1">
    <location>
        <begin position="447"/>
        <end position="456"/>
    </location>
</feature>
<gene>
    <name evidence="2" type="ORF">LSAA_1016</name>
</gene>
<organism evidence="2 3">
    <name type="scientific">Lepeophtheirus salmonis</name>
    <name type="common">Salmon louse</name>
    <name type="synonym">Caligus salmonis</name>
    <dbReference type="NCBI Taxonomy" id="72036"/>
    <lineage>
        <taxon>Eukaryota</taxon>
        <taxon>Metazoa</taxon>
        <taxon>Ecdysozoa</taxon>
        <taxon>Arthropoda</taxon>
        <taxon>Crustacea</taxon>
        <taxon>Multicrustacea</taxon>
        <taxon>Hexanauplia</taxon>
        <taxon>Copepoda</taxon>
        <taxon>Siphonostomatoida</taxon>
        <taxon>Caligidae</taxon>
        <taxon>Lepeophtheirus</taxon>
    </lineage>
</organism>
<dbReference type="EMBL" id="HG994580">
    <property type="protein sequence ID" value="CAF2779961.1"/>
    <property type="molecule type" value="Genomic_DNA"/>
</dbReference>
<feature type="region of interest" description="Disordered" evidence="1">
    <location>
        <begin position="363"/>
        <end position="473"/>
    </location>
</feature>
<evidence type="ECO:0000313" key="3">
    <source>
        <dbReference type="Proteomes" id="UP000675881"/>
    </source>
</evidence>
<feature type="compositionally biased region" description="Basic and acidic residues" evidence="1">
    <location>
        <begin position="436"/>
        <end position="446"/>
    </location>
</feature>
<feature type="compositionally biased region" description="Polar residues" evidence="1">
    <location>
        <begin position="420"/>
        <end position="430"/>
    </location>
</feature>
<feature type="compositionally biased region" description="Low complexity" evidence="1">
    <location>
        <begin position="457"/>
        <end position="469"/>
    </location>
</feature>
<feature type="compositionally biased region" description="Low complexity" evidence="1">
    <location>
        <begin position="384"/>
        <end position="405"/>
    </location>
</feature>
<protein>
    <submittedName>
        <fullName evidence="2">(salmon louse) hypothetical protein</fullName>
    </submittedName>
</protein>
<feature type="compositionally biased region" description="Basic and acidic residues" evidence="1">
    <location>
        <begin position="665"/>
        <end position="680"/>
    </location>
</feature>
<evidence type="ECO:0000313" key="2">
    <source>
        <dbReference type="EMBL" id="CAF2779961.1"/>
    </source>
</evidence>